<evidence type="ECO:0008006" key="3">
    <source>
        <dbReference type="Google" id="ProtNLM"/>
    </source>
</evidence>
<reference evidence="1 2" key="1">
    <citation type="submission" date="2023-03" db="EMBL/GenBank/DDBJ databases">
        <title>Isolation and description of six Streptomyces strains from soil environments, able to metabolize different microbial glucans.</title>
        <authorList>
            <person name="Widen T."/>
            <person name="Larsbrink J."/>
        </authorList>
    </citation>
    <scope>NUCLEOTIDE SEQUENCE [LARGE SCALE GENOMIC DNA]</scope>
    <source>
        <strain evidence="1 2">Alt3</strain>
    </source>
</reference>
<evidence type="ECO:0000313" key="2">
    <source>
        <dbReference type="Proteomes" id="UP001224433"/>
    </source>
</evidence>
<evidence type="ECO:0000313" key="1">
    <source>
        <dbReference type="EMBL" id="WLQ62129.1"/>
    </source>
</evidence>
<dbReference type="Proteomes" id="UP001224433">
    <property type="component" value="Chromosome"/>
</dbReference>
<dbReference type="RefSeq" id="WP_147962805.1">
    <property type="nucleotide sequence ID" value="NZ_CP120983.1"/>
</dbReference>
<dbReference type="InterPro" id="IPR049249">
    <property type="entry name" value="DUF6882"/>
</dbReference>
<accession>A0ABY9J700</accession>
<sequence>MDDRPKHDHSGWETVVLAARERARSRQALMVERFGLSGDVQYDWSMDDALITWSRDGKVFLTGRLTMIGSVSVARQTWLWSWANESLPPAAVGDMERVRQFGEENGYPVLPWPDFTYDPELVAEARMVAASVLDAEGLWAESTNDVQLHFMVHDLVLAAEGQ</sequence>
<keyword evidence="2" id="KW-1185">Reference proteome</keyword>
<dbReference type="Pfam" id="PF21813">
    <property type="entry name" value="DUF6882"/>
    <property type="match status" value="1"/>
</dbReference>
<gene>
    <name evidence="1" type="ORF">P8A20_00345</name>
</gene>
<protein>
    <recommendedName>
        <fullName evidence="3">Immunity protein 35 domain-containing protein</fullName>
    </recommendedName>
</protein>
<organism evidence="1 2">
    <name type="scientific">Streptomyces glycanivorans</name>
    <dbReference type="NCBI Taxonomy" id="3033808"/>
    <lineage>
        <taxon>Bacteria</taxon>
        <taxon>Bacillati</taxon>
        <taxon>Actinomycetota</taxon>
        <taxon>Actinomycetes</taxon>
        <taxon>Kitasatosporales</taxon>
        <taxon>Streptomycetaceae</taxon>
        <taxon>Streptomyces</taxon>
    </lineage>
</organism>
<name>A0ABY9J700_9ACTN</name>
<proteinExistence type="predicted"/>
<dbReference type="EMBL" id="CP120983">
    <property type="protein sequence ID" value="WLQ62129.1"/>
    <property type="molecule type" value="Genomic_DNA"/>
</dbReference>